<sequence length="361" mass="38908">MTSTKNQFHSLRIRDVRRETPSAVSISFDVPAPLQPQFSFKAGQYLTLKADINGEDVRRNYSVCASPLDGELRVAIKALPGGRFSTYANQTLRAGDVLEVLPASGHFTTEFAPGQTRHYAAFAAGSGITPVLSLIRTALQTAPSSRFTLFYGNRHSTDILFLEELAGLKNLFMERLEVFHFLSAEEDDIALFNGRLTLEKCNEILRTLINPAEIDLFFICGPEGMMLAAEAALLEAGIEPAKILLERFAAAGESPAHSAQAREAAQAAAGRKIGVVLDGRKSTVTFNAELGNILDSVRAAGMSAPYACKGGVCATCRAKVISGSVEMLLNYGLTDDEVAQGYILTCQSTPKSDDVVISYDS</sequence>
<dbReference type="GO" id="GO:0016491">
    <property type="term" value="F:oxidoreductase activity"/>
    <property type="evidence" value="ECO:0007669"/>
    <property type="project" value="UniProtKB-KW"/>
</dbReference>
<dbReference type="Pfam" id="PF00111">
    <property type="entry name" value="Fer2"/>
    <property type="match status" value="1"/>
</dbReference>
<dbReference type="InterPro" id="IPR001709">
    <property type="entry name" value="Flavoprot_Pyr_Nucl_cyt_Rdtase"/>
</dbReference>
<dbReference type="SUPFAM" id="SSF63380">
    <property type="entry name" value="Riboflavin synthase domain-like"/>
    <property type="match status" value="1"/>
</dbReference>
<dbReference type="PRINTS" id="PR00371">
    <property type="entry name" value="FPNCR"/>
</dbReference>
<dbReference type="PROSITE" id="PS51384">
    <property type="entry name" value="FAD_FR"/>
    <property type="match status" value="1"/>
</dbReference>
<dbReference type="SUPFAM" id="SSF52343">
    <property type="entry name" value="Ferredoxin reductase-like, C-terminal NADP-linked domain"/>
    <property type="match status" value="1"/>
</dbReference>
<dbReference type="InterPro" id="IPR011884">
    <property type="entry name" value="PaaE"/>
</dbReference>
<dbReference type="CDD" id="cd06214">
    <property type="entry name" value="PA_degradation_oxidoreductase_like"/>
    <property type="match status" value="1"/>
</dbReference>
<dbReference type="InterPro" id="IPR039261">
    <property type="entry name" value="FNR_nucleotide-bd"/>
</dbReference>
<feature type="domain" description="2Fe-2S ferredoxin-type" evidence="10">
    <location>
        <begin position="271"/>
        <end position="361"/>
    </location>
</feature>
<dbReference type="InterPro" id="IPR006058">
    <property type="entry name" value="2Fe2S_fd_BS"/>
</dbReference>
<keyword evidence="7" id="KW-0408">Iron</keyword>
<evidence type="ECO:0000259" key="10">
    <source>
        <dbReference type="PROSITE" id="PS51085"/>
    </source>
</evidence>
<comment type="cofactor">
    <cofactor evidence="9">
        <name>[2Fe-2S] cluster</name>
        <dbReference type="ChEBI" id="CHEBI:190135"/>
    </cofactor>
</comment>
<keyword evidence="3" id="KW-0001">2Fe-2S</keyword>
<dbReference type="Pfam" id="PF00970">
    <property type="entry name" value="FAD_binding_6"/>
    <property type="match status" value="1"/>
</dbReference>
<dbReference type="PANTHER" id="PTHR47354:SF8">
    <property type="entry name" value="1,2-PHENYLACETYL-COA EPOXIDASE, SUBUNIT E"/>
    <property type="match status" value="1"/>
</dbReference>
<dbReference type="InterPro" id="IPR008333">
    <property type="entry name" value="Cbr1-like_FAD-bd_dom"/>
</dbReference>
<dbReference type="Gene3D" id="3.10.20.30">
    <property type="match status" value="1"/>
</dbReference>
<dbReference type="CDD" id="cd00207">
    <property type="entry name" value="fer2"/>
    <property type="match status" value="1"/>
</dbReference>
<dbReference type="EMBL" id="JACHFJ010000004">
    <property type="protein sequence ID" value="MBB5373007.1"/>
    <property type="molecule type" value="Genomic_DNA"/>
</dbReference>
<evidence type="ECO:0000256" key="7">
    <source>
        <dbReference type="ARBA" id="ARBA00023004"/>
    </source>
</evidence>
<dbReference type="PROSITE" id="PS00197">
    <property type="entry name" value="2FE2S_FER_1"/>
    <property type="match status" value="1"/>
</dbReference>
<dbReference type="SUPFAM" id="SSF54292">
    <property type="entry name" value="2Fe-2S ferredoxin-like"/>
    <property type="match status" value="1"/>
</dbReference>
<gene>
    <name evidence="12" type="ORF">HNP71_001265</name>
</gene>
<dbReference type="AlphaFoldDB" id="A0A840VDQ8"/>
<dbReference type="Proteomes" id="UP000553706">
    <property type="component" value="Unassembled WGS sequence"/>
</dbReference>
<keyword evidence="2" id="KW-0285">Flavoprotein</keyword>
<evidence type="ECO:0000256" key="4">
    <source>
        <dbReference type="ARBA" id="ARBA00022723"/>
    </source>
</evidence>
<keyword evidence="4" id="KW-0479">Metal-binding</keyword>
<evidence type="ECO:0000256" key="3">
    <source>
        <dbReference type="ARBA" id="ARBA00022714"/>
    </source>
</evidence>
<evidence type="ECO:0000256" key="1">
    <source>
        <dbReference type="ARBA" id="ARBA00001974"/>
    </source>
</evidence>
<dbReference type="Gene3D" id="3.40.50.80">
    <property type="entry name" value="Nucleotide-binding domain of ferredoxin-NADP reductase (FNR) module"/>
    <property type="match status" value="1"/>
</dbReference>
<dbReference type="InterPro" id="IPR001433">
    <property type="entry name" value="OxRdtase_FAD/NAD-bd"/>
</dbReference>
<name>A0A840VDQ8_9PROT</name>
<dbReference type="RefSeq" id="WP_183266031.1">
    <property type="nucleotide sequence ID" value="NZ_JACHFJ010000004.1"/>
</dbReference>
<comment type="caution">
    <text evidence="12">The sequence shown here is derived from an EMBL/GenBank/DDBJ whole genome shotgun (WGS) entry which is preliminary data.</text>
</comment>
<feature type="domain" description="FAD-binding FR-type" evidence="11">
    <location>
        <begin position="6"/>
        <end position="110"/>
    </location>
</feature>
<evidence type="ECO:0000313" key="13">
    <source>
        <dbReference type="Proteomes" id="UP000553706"/>
    </source>
</evidence>
<proteinExistence type="predicted"/>
<reference evidence="12 13" key="1">
    <citation type="submission" date="2020-08" db="EMBL/GenBank/DDBJ databases">
        <title>Genomic Encyclopedia of Type Strains, Phase IV (KMG-IV): sequencing the most valuable type-strain genomes for metagenomic binning, comparative biology and taxonomic classification.</title>
        <authorList>
            <person name="Goeker M."/>
        </authorList>
    </citation>
    <scope>NUCLEOTIDE SEQUENCE [LARGE SCALE GENOMIC DNA]</scope>
    <source>
        <strain evidence="12 13">DSM 27026</strain>
    </source>
</reference>
<dbReference type="GO" id="GO:0050660">
    <property type="term" value="F:flavin adenine dinucleotide binding"/>
    <property type="evidence" value="ECO:0007669"/>
    <property type="project" value="TreeGrafter"/>
</dbReference>
<dbReference type="InterPro" id="IPR012675">
    <property type="entry name" value="Beta-grasp_dom_sf"/>
</dbReference>
<keyword evidence="6" id="KW-0560">Oxidoreductase</keyword>
<dbReference type="InterPro" id="IPR050415">
    <property type="entry name" value="MRET"/>
</dbReference>
<evidence type="ECO:0000256" key="2">
    <source>
        <dbReference type="ARBA" id="ARBA00022630"/>
    </source>
</evidence>
<evidence type="ECO:0000256" key="5">
    <source>
        <dbReference type="ARBA" id="ARBA00022827"/>
    </source>
</evidence>
<protein>
    <submittedName>
        <fullName evidence="12">Ring-1,2-phenylacetyl-CoA epoxidase subunit PaaE</fullName>
    </submittedName>
</protein>
<dbReference type="InterPro" id="IPR017927">
    <property type="entry name" value="FAD-bd_FR_type"/>
</dbReference>
<dbReference type="PRINTS" id="PR00406">
    <property type="entry name" value="CYTB5RDTASE"/>
</dbReference>
<dbReference type="InterPro" id="IPR017938">
    <property type="entry name" value="Riboflavin_synthase-like_b-brl"/>
</dbReference>
<evidence type="ECO:0000313" key="12">
    <source>
        <dbReference type="EMBL" id="MBB5373007.1"/>
    </source>
</evidence>
<accession>A0A840VDQ8</accession>
<evidence type="ECO:0000259" key="11">
    <source>
        <dbReference type="PROSITE" id="PS51384"/>
    </source>
</evidence>
<evidence type="ECO:0000256" key="9">
    <source>
        <dbReference type="ARBA" id="ARBA00034078"/>
    </source>
</evidence>
<dbReference type="NCBIfam" id="TIGR02160">
    <property type="entry name" value="PA_CoA_Oxy5"/>
    <property type="match status" value="1"/>
</dbReference>
<evidence type="ECO:0000256" key="6">
    <source>
        <dbReference type="ARBA" id="ARBA00023002"/>
    </source>
</evidence>
<organism evidence="12 13">
    <name type="scientific">Acidocella aromatica</name>
    <dbReference type="NCBI Taxonomy" id="1303579"/>
    <lineage>
        <taxon>Bacteria</taxon>
        <taxon>Pseudomonadati</taxon>
        <taxon>Pseudomonadota</taxon>
        <taxon>Alphaproteobacteria</taxon>
        <taxon>Acetobacterales</taxon>
        <taxon>Acidocellaceae</taxon>
        <taxon>Acidocella</taxon>
    </lineage>
</organism>
<dbReference type="Pfam" id="PF00175">
    <property type="entry name" value="NAD_binding_1"/>
    <property type="match status" value="1"/>
</dbReference>
<dbReference type="InterPro" id="IPR001041">
    <property type="entry name" value="2Fe-2S_ferredoxin-type"/>
</dbReference>
<dbReference type="InterPro" id="IPR036010">
    <property type="entry name" value="2Fe-2S_ferredoxin-like_sf"/>
</dbReference>
<dbReference type="PANTHER" id="PTHR47354">
    <property type="entry name" value="NADH OXIDOREDUCTASE HCR"/>
    <property type="match status" value="1"/>
</dbReference>
<dbReference type="GO" id="GO:0051537">
    <property type="term" value="F:2 iron, 2 sulfur cluster binding"/>
    <property type="evidence" value="ECO:0007669"/>
    <property type="project" value="UniProtKB-KW"/>
</dbReference>
<keyword evidence="5" id="KW-0274">FAD</keyword>
<dbReference type="GO" id="GO:0046872">
    <property type="term" value="F:metal ion binding"/>
    <property type="evidence" value="ECO:0007669"/>
    <property type="project" value="UniProtKB-KW"/>
</dbReference>
<dbReference type="PROSITE" id="PS51085">
    <property type="entry name" value="2FE2S_FER_2"/>
    <property type="match status" value="1"/>
</dbReference>
<evidence type="ECO:0000256" key="8">
    <source>
        <dbReference type="ARBA" id="ARBA00023014"/>
    </source>
</evidence>
<keyword evidence="13" id="KW-1185">Reference proteome</keyword>
<dbReference type="Gene3D" id="2.40.30.10">
    <property type="entry name" value="Translation factors"/>
    <property type="match status" value="1"/>
</dbReference>
<keyword evidence="8" id="KW-0411">Iron-sulfur</keyword>
<comment type="cofactor">
    <cofactor evidence="1">
        <name>FAD</name>
        <dbReference type="ChEBI" id="CHEBI:57692"/>
    </cofactor>
</comment>
<dbReference type="GO" id="GO:0010124">
    <property type="term" value="P:phenylacetate catabolic process"/>
    <property type="evidence" value="ECO:0007669"/>
    <property type="project" value="InterPro"/>
</dbReference>